<proteinExistence type="predicted"/>
<protein>
    <recommendedName>
        <fullName evidence="2">HTH luxR-type domain-containing protein</fullName>
    </recommendedName>
</protein>
<dbReference type="GO" id="GO:0003677">
    <property type="term" value="F:DNA binding"/>
    <property type="evidence" value="ECO:0007669"/>
    <property type="project" value="InterPro"/>
</dbReference>
<dbReference type="InterPro" id="IPR013783">
    <property type="entry name" value="Ig-like_fold"/>
</dbReference>
<dbReference type="InterPro" id="IPR011047">
    <property type="entry name" value="Quinoprotein_ADH-like_sf"/>
</dbReference>
<organism evidence="3">
    <name type="scientific">termite gut metagenome</name>
    <dbReference type="NCBI Taxonomy" id="433724"/>
    <lineage>
        <taxon>unclassified sequences</taxon>
        <taxon>metagenomes</taxon>
        <taxon>organismal metagenomes</taxon>
    </lineage>
</organism>
<dbReference type="InterPro" id="IPR011110">
    <property type="entry name" value="Reg_prop"/>
</dbReference>
<dbReference type="InterPro" id="IPR015943">
    <property type="entry name" value="WD40/YVTN_repeat-like_dom_sf"/>
</dbReference>
<dbReference type="Pfam" id="PF07494">
    <property type="entry name" value="Reg_prop"/>
    <property type="match status" value="1"/>
</dbReference>
<dbReference type="SUPFAM" id="SSF46894">
    <property type="entry name" value="C-terminal effector domain of the bipartite response regulators"/>
    <property type="match status" value="1"/>
</dbReference>
<dbReference type="InterPro" id="IPR016032">
    <property type="entry name" value="Sig_transdc_resp-reg_C-effctor"/>
</dbReference>
<dbReference type="SMART" id="SM00421">
    <property type="entry name" value="HTH_LUXR"/>
    <property type="match status" value="1"/>
</dbReference>
<dbReference type="SUPFAM" id="SSF50998">
    <property type="entry name" value="Quinoprotein alcohol dehydrogenase-like"/>
    <property type="match status" value="1"/>
</dbReference>
<keyword evidence="1" id="KW-0472">Membrane</keyword>
<sequence>MKKHTLLIFSSVFVIIHIYGFPLVPRNTNYSVHNYNAGNQNWSVTQDKEGRVYFGNNQGVLEYDGMHWKLYQLPNNDIVRCVYYSNDRRLYVGSYEEFGYFVRDEFNQLKYTSLKDLLEDYVFKNDEIWNIIEYNDRVYFQYFSSYFVYDGSTLKAYKEFPPLNMFIYKDKIFSQKINGNLFIYENDTFENIIDRKLYGDDDLIGILPNNENSLLITCNKGIYLLNHSDSTVNVWHNSINEELKTSSVNKVIMAKDSYIIGTLSNGVYALDKNGNLLWKLNSENGLMNNTVLALFCDEDNNLWLGLDNGLVKIYHNSDLYIFNPTPYHIGMVYDALISDEVSYIASNQGLYYYQNKVNKLKMLPGTEGQTWSISNIDGQVICGHNMGSFRVEGEKVIPFSSIKGARNIIKCTINNQDILFQNTYTFLNVYRKKLNGEWYYSNRIENFMNLIEHIEVDHLGNIWAEHMHRGIFRIKLNDSLTEAEDVKFYNTLGESKDLKINVFKVNGRIVFTGENKFYTYDDIIKEIIPYDKLNDELTSLANTYNVVQKSNSEYWFIDRENYSLVQFSNDRYIIKHQIPLLIFDNPPIDNKGNVFIVSGKDTYFALNGALAKYMEDIPATNSRQPELKIKEIKVYDNNGLNIILLSVNTKGEINYSNNNIHISLYCPVFSERSVYIRYRLDGLDETGIWHENMKDLQTGYSRLPFGEYIFRAELFNSQEIISEVKYSFIIKIPYYLAYYAIILYIVIGIGLIFFIIYSVYNYTNRQKNKQRNQQIQEQKRLHDAEIEHQQKLIIELEKEQLALELSHKSKELANFTMLSIRNKEFLIHIKEELVRQSEKGQFSKHFIGKIIHSLDDNMTSDDDWAMFQSNFDRIHENFFRNLKERYPDLTSNDLRLCALLRLNLSTKDISNMMNISIRGIEAARYRLRKRLNIPSEQDLTDFMIRFK</sequence>
<evidence type="ECO:0000256" key="1">
    <source>
        <dbReference type="SAM" id="Phobius"/>
    </source>
</evidence>
<keyword evidence="1" id="KW-1133">Transmembrane helix</keyword>
<dbReference type="Gene3D" id="1.10.10.10">
    <property type="entry name" value="Winged helix-like DNA-binding domain superfamily/Winged helix DNA-binding domain"/>
    <property type="match status" value="1"/>
</dbReference>
<dbReference type="EMBL" id="SNRY01000003">
    <property type="protein sequence ID" value="KAA6352375.1"/>
    <property type="molecule type" value="Genomic_DNA"/>
</dbReference>
<feature type="transmembrane region" description="Helical" evidence="1">
    <location>
        <begin position="736"/>
        <end position="760"/>
    </location>
</feature>
<feature type="domain" description="HTH luxR-type" evidence="2">
    <location>
        <begin position="886"/>
        <end position="943"/>
    </location>
</feature>
<gene>
    <name evidence="3" type="ORF">EZS27_000325</name>
</gene>
<dbReference type="InterPro" id="IPR036388">
    <property type="entry name" value="WH-like_DNA-bd_sf"/>
</dbReference>
<dbReference type="AlphaFoldDB" id="A0A5J4T4S4"/>
<accession>A0A5J4T4S4</accession>
<dbReference type="InterPro" id="IPR000792">
    <property type="entry name" value="Tscrpt_reg_LuxR_C"/>
</dbReference>
<evidence type="ECO:0000313" key="3">
    <source>
        <dbReference type="EMBL" id="KAA6352375.1"/>
    </source>
</evidence>
<evidence type="ECO:0000259" key="2">
    <source>
        <dbReference type="SMART" id="SM00421"/>
    </source>
</evidence>
<dbReference type="Gene3D" id="2.60.40.10">
    <property type="entry name" value="Immunoglobulins"/>
    <property type="match status" value="1"/>
</dbReference>
<name>A0A5J4T4S4_9ZZZZ</name>
<dbReference type="GO" id="GO:0006355">
    <property type="term" value="P:regulation of DNA-templated transcription"/>
    <property type="evidence" value="ECO:0007669"/>
    <property type="project" value="InterPro"/>
</dbReference>
<comment type="caution">
    <text evidence="3">The sequence shown here is derived from an EMBL/GenBank/DDBJ whole genome shotgun (WGS) entry which is preliminary data.</text>
</comment>
<reference evidence="3" key="1">
    <citation type="submission" date="2019-03" db="EMBL/GenBank/DDBJ databases">
        <title>Single cell metagenomics reveals metabolic interactions within the superorganism composed of flagellate Streblomastix strix and complex community of Bacteroidetes bacteria on its surface.</title>
        <authorList>
            <person name="Treitli S.C."/>
            <person name="Kolisko M."/>
            <person name="Husnik F."/>
            <person name="Keeling P."/>
            <person name="Hampl V."/>
        </authorList>
    </citation>
    <scope>NUCLEOTIDE SEQUENCE</scope>
    <source>
        <strain evidence="3">STM</strain>
    </source>
</reference>
<keyword evidence="1" id="KW-0812">Transmembrane</keyword>
<dbReference type="Gene3D" id="2.130.10.10">
    <property type="entry name" value="YVTN repeat-like/Quinoprotein amine dehydrogenase"/>
    <property type="match status" value="2"/>
</dbReference>